<feature type="transmembrane region" description="Helical" evidence="6">
    <location>
        <begin position="65"/>
        <end position="84"/>
    </location>
</feature>
<evidence type="ECO:0000256" key="5">
    <source>
        <dbReference type="ARBA" id="ARBA00023136"/>
    </source>
</evidence>
<reference evidence="7 8" key="1">
    <citation type="submission" date="2014-11" db="EMBL/GenBank/DDBJ databases">
        <title>Genetic blueprint of the zoonotic pathogen Toxocara canis.</title>
        <authorList>
            <person name="Zhu X.-Q."/>
            <person name="Korhonen P.K."/>
            <person name="Cai H."/>
            <person name="Young N.D."/>
            <person name="Nejsum P."/>
            <person name="von Samson-Himmelstjerna G."/>
            <person name="Boag P.R."/>
            <person name="Tan P."/>
            <person name="Li Q."/>
            <person name="Min J."/>
            <person name="Yang Y."/>
            <person name="Wang X."/>
            <person name="Fang X."/>
            <person name="Hall R.S."/>
            <person name="Hofmann A."/>
            <person name="Sternberg P.W."/>
            <person name="Jex A.R."/>
            <person name="Gasser R.B."/>
        </authorList>
    </citation>
    <scope>NUCLEOTIDE SEQUENCE [LARGE SCALE GENOMIC DNA]</scope>
    <source>
        <strain evidence="7">PN_DK_2014</strain>
    </source>
</reference>
<dbReference type="AlphaFoldDB" id="A0A0B2V183"/>
<evidence type="ECO:0000313" key="8">
    <source>
        <dbReference type="Proteomes" id="UP000031036"/>
    </source>
</evidence>
<proteinExistence type="inferred from homology"/>
<comment type="similarity">
    <text evidence="2">Belongs to the UPF0057 (PMP3) family.</text>
</comment>
<comment type="subcellular location">
    <subcellularLocation>
        <location evidence="1">Membrane</location>
    </subcellularLocation>
</comment>
<dbReference type="InterPro" id="IPR000612">
    <property type="entry name" value="PMP3"/>
</dbReference>
<gene>
    <name evidence="7" type="primary">T23F2.4</name>
    <name evidence="7" type="ORF">Tcan_10439</name>
</gene>
<evidence type="ECO:0000256" key="4">
    <source>
        <dbReference type="ARBA" id="ARBA00022989"/>
    </source>
</evidence>
<organism evidence="7 8">
    <name type="scientific">Toxocara canis</name>
    <name type="common">Canine roundworm</name>
    <dbReference type="NCBI Taxonomy" id="6265"/>
    <lineage>
        <taxon>Eukaryota</taxon>
        <taxon>Metazoa</taxon>
        <taxon>Ecdysozoa</taxon>
        <taxon>Nematoda</taxon>
        <taxon>Chromadorea</taxon>
        <taxon>Rhabditida</taxon>
        <taxon>Spirurina</taxon>
        <taxon>Ascaridomorpha</taxon>
        <taxon>Ascaridoidea</taxon>
        <taxon>Toxocaridae</taxon>
        <taxon>Toxocara</taxon>
    </lineage>
</organism>
<evidence type="ECO:0000256" key="1">
    <source>
        <dbReference type="ARBA" id="ARBA00004370"/>
    </source>
</evidence>
<evidence type="ECO:0000256" key="3">
    <source>
        <dbReference type="ARBA" id="ARBA00022692"/>
    </source>
</evidence>
<comment type="caution">
    <text evidence="7">The sequence shown here is derived from an EMBL/GenBank/DDBJ whole genome shotgun (WGS) entry which is preliminary data.</text>
</comment>
<evidence type="ECO:0000256" key="2">
    <source>
        <dbReference type="ARBA" id="ARBA00009530"/>
    </source>
</evidence>
<evidence type="ECO:0000256" key="6">
    <source>
        <dbReference type="SAM" id="Phobius"/>
    </source>
</evidence>
<keyword evidence="8" id="KW-1185">Reference proteome</keyword>
<sequence length="155" mass="17428">MVNLSRLRMNERIYLLSSCNGNTLAIIMQSCMLRHRRLVCECSYLIETEQVFTADIHVDRQMRRLSCFDVSLLCISLAIPPAGVFGKKGCSHETGISVMLSLLFYFPGVIYAFTIILSHPKKKSAYEDAADIEQTDQLHIASINSEQCSTADELC</sequence>
<keyword evidence="4 6" id="KW-1133">Transmembrane helix</keyword>
<dbReference type="EMBL" id="JPKZ01002768">
    <property type="protein sequence ID" value="KHN75212.1"/>
    <property type="molecule type" value="Genomic_DNA"/>
</dbReference>
<keyword evidence="5 6" id="KW-0472">Membrane</keyword>
<dbReference type="PANTHER" id="PTHR21659">
    <property type="entry name" value="HYDROPHOBIC PROTEIN RCI2 LOW TEMPERATURE AND SALT RESPONSIVE PROTEIN LTI6 -RELATED"/>
    <property type="match status" value="1"/>
</dbReference>
<keyword evidence="3 6" id="KW-0812">Transmembrane</keyword>
<dbReference type="OrthoDB" id="2802411at2759"/>
<dbReference type="PROSITE" id="PS51257">
    <property type="entry name" value="PROKAR_LIPOPROTEIN"/>
    <property type="match status" value="1"/>
</dbReference>
<feature type="transmembrane region" description="Helical" evidence="6">
    <location>
        <begin position="96"/>
        <end position="117"/>
    </location>
</feature>
<protein>
    <submittedName>
        <fullName evidence="7">UPF0057 membrane protein T23F2.4</fullName>
    </submittedName>
</protein>
<dbReference type="Proteomes" id="UP000031036">
    <property type="component" value="Unassembled WGS sequence"/>
</dbReference>
<name>A0A0B2V183_TOXCA</name>
<evidence type="ECO:0000313" key="7">
    <source>
        <dbReference type="EMBL" id="KHN75212.1"/>
    </source>
</evidence>
<dbReference type="Pfam" id="PF01679">
    <property type="entry name" value="Pmp3"/>
    <property type="match status" value="1"/>
</dbReference>
<dbReference type="PANTHER" id="PTHR21659:SF42">
    <property type="entry name" value="UPF0057 MEMBRANE PROTEIN ZK632.10-RELATED"/>
    <property type="match status" value="1"/>
</dbReference>
<accession>A0A0B2V183</accession>
<dbReference type="GO" id="GO:0016020">
    <property type="term" value="C:membrane"/>
    <property type="evidence" value="ECO:0007669"/>
    <property type="project" value="UniProtKB-SubCell"/>
</dbReference>